<proteinExistence type="inferred from homology"/>
<dbReference type="PATRIC" id="fig|1339352.3.peg.4368"/>
<dbReference type="GO" id="GO:0003676">
    <property type="term" value="F:nucleic acid binding"/>
    <property type="evidence" value="ECO:0007669"/>
    <property type="project" value="InterPro"/>
</dbReference>
<dbReference type="SMR" id="A0A069S0I3"/>
<dbReference type="NCBIfam" id="NF009150">
    <property type="entry name" value="PRK12497.1-3"/>
    <property type="match status" value="1"/>
</dbReference>
<evidence type="ECO:0000313" key="3">
    <source>
        <dbReference type="EMBL" id="KDS42618.1"/>
    </source>
</evidence>
<evidence type="ECO:0000313" key="4">
    <source>
        <dbReference type="Proteomes" id="UP000027661"/>
    </source>
</evidence>
<dbReference type="RefSeq" id="WP_005839876.1">
    <property type="nucleotide sequence ID" value="NZ_JNHM01000184.1"/>
</dbReference>
<dbReference type="Pfam" id="PF02021">
    <property type="entry name" value="UPF0102"/>
    <property type="match status" value="1"/>
</dbReference>
<dbReference type="AlphaFoldDB" id="A0A069S0I3"/>
<dbReference type="HAMAP" id="MF_00048">
    <property type="entry name" value="UPF0102"/>
    <property type="match status" value="1"/>
</dbReference>
<comment type="caution">
    <text evidence="3">The sequence shown here is derived from an EMBL/GenBank/DDBJ whole genome shotgun (WGS) entry which is preliminary data.</text>
</comment>
<dbReference type="CDD" id="cd20736">
    <property type="entry name" value="PoNe_Nuclease"/>
    <property type="match status" value="1"/>
</dbReference>
<dbReference type="EMBL" id="JNHM01000184">
    <property type="protein sequence ID" value="KDS42618.1"/>
    <property type="molecule type" value="Genomic_DNA"/>
</dbReference>
<evidence type="ECO:0000256" key="1">
    <source>
        <dbReference type="ARBA" id="ARBA00006738"/>
    </source>
</evidence>
<dbReference type="InterPro" id="IPR011856">
    <property type="entry name" value="tRNA_endonuc-like_dom_sf"/>
</dbReference>
<reference evidence="3 4" key="1">
    <citation type="submission" date="2014-04" db="EMBL/GenBank/DDBJ databases">
        <authorList>
            <person name="Sears C."/>
            <person name="Carroll K."/>
            <person name="Sack B.R."/>
            <person name="Qadri F."/>
            <person name="Myers L.L."/>
            <person name="Chung G.-T."/>
            <person name="Escheverria P."/>
            <person name="Fraser C.M."/>
            <person name="Sadzewicz L."/>
            <person name="Shefchek K.A."/>
            <person name="Tallon L."/>
            <person name="Das S.P."/>
            <person name="Daugherty S."/>
            <person name="Mongodin E.F."/>
        </authorList>
    </citation>
    <scope>NUCLEOTIDE SEQUENCE [LARGE SCALE GENOMIC DNA]</scope>
    <source>
        <strain evidence="3 4">3975 RP4</strain>
    </source>
</reference>
<dbReference type="Proteomes" id="UP000027661">
    <property type="component" value="Unassembled WGS sequence"/>
</dbReference>
<evidence type="ECO:0000256" key="2">
    <source>
        <dbReference type="HAMAP-Rule" id="MF_00048"/>
    </source>
</evidence>
<dbReference type="PANTHER" id="PTHR34039">
    <property type="entry name" value="UPF0102 PROTEIN YRAN"/>
    <property type="match status" value="1"/>
</dbReference>
<name>A0A069S0I3_PHOVU</name>
<dbReference type="SUPFAM" id="SSF52980">
    <property type="entry name" value="Restriction endonuclease-like"/>
    <property type="match status" value="1"/>
</dbReference>
<protein>
    <recommendedName>
        <fullName evidence="2">UPF0102 protein M099_4667</fullName>
    </recommendedName>
</protein>
<dbReference type="GeneID" id="5302845"/>
<gene>
    <name evidence="3" type="ORF">M099_4667</name>
</gene>
<dbReference type="InterPro" id="IPR011335">
    <property type="entry name" value="Restrct_endonuc-II-like"/>
</dbReference>
<organism evidence="3 4">
    <name type="scientific">Phocaeicola vulgatus str. 3975 RP4</name>
    <dbReference type="NCBI Taxonomy" id="1339352"/>
    <lineage>
        <taxon>Bacteria</taxon>
        <taxon>Pseudomonadati</taxon>
        <taxon>Bacteroidota</taxon>
        <taxon>Bacteroidia</taxon>
        <taxon>Bacteroidales</taxon>
        <taxon>Bacteroidaceae</taxon>
        <taxon>Phocaeicola</taxon>
    </lineage>
</organism>
<accession>A0A069S0I3</accession>
<dbReference type="InterPro" id="IPR003509">
    <property type="entry name" value="UPF0102_YraN-like"/>
</dbReference>
<dbReference type="PANTHER" id="PTHR34039:SF1">
    <property type="entry name" value="UPF0102 PROTEIN YRAN"/>
    <property type="match status" value="1"/>
</dbReference>
<sequence length="121" mass="14153">MAEHNEFGKEGEEEAAAYLIDKGYSIRHRNWHCGKKELDIVAEYRNELIVIEVKTRKNTRFGNPEDAVTDKKIRRIIASTDAYLRKFSVDLPVRFDIITLVGEKTPFTIEHIEEAFYPPIW</sequence>
<comment type="similarity">
    <text evidence="1 2">Belongs to the UPF0102 family.</text>
</comment>
<dbReference type="Gene3D" id="3.40.1350.10">
    <property type="match status" value="1"/>
</dbReference>